<keyword evidence="21" id="KW-1185">Reference proteome</keyword>
<dbReference type="InterPro" id="IPR036420">
    <property type="entry name" value="BRCT_dom_sf"/>
</dbReference>
<dbReference type="SMART" id="SM00292">
    <property type="entry name" value="BRCT"/>
    <property type="match status" value="1"/>
</dbReference>
<keyword evidence="10" id="KW-0227">DNA damage</keyword>
<dbReference type="Gene3D" id="3.30.210.10">
    <property type="entry name" value="DNA polymerase, thumb domain"/>
    <property type="match status" value="1"/>
</dbReference>
<dbReference type="SMART" id="SM00483">
    <property type="entry name" value="POLXc"/>
    <property type="match status" value="1"/>
</dbReference>
<protein>
    <recommendedName>
        <fullName evidence="6">DNA polymerase lambda</fullName>
        <ecNumber evidence="5">2.7.7.7</ecNumber>
    </recommendedName>
</protein>
<dbReference type="InterPro" id="IPR027421">
    <property type="entry name" value="DNA_pol_lamdba_lyase_dom_sf"/>
</dbReference>
<feature type="domain" description="BRCT" evidence="19">
    <location>
        <begin position="18"/>
        <end position="112"/>
    </location>
</feature>
<dbReference type="EC" id="2.7.7.7" evidence="5"/>
<evidence type="ECO:0000256" key="6">
    <source>
        <dbReference type="ARBA" id="ARBA00016513"/>
    </source>
</evidence>
<dbReference type="InterPro" id="IPR022312">
    <property type="entry name" value="DNA_pol_X"/>
</dbReference>
<dbReference type="InterPro" id="IPR019843">
    <property type="entry name" value="DNA_pol-X_BS"/>
</dbReference>
<dbReference type="Pfam" id="PF14792">
    <property type="entry name" value="DNA_pol_B_palm"/>
    <property type="match status" value="1"/>
</dbReference>
<reference evidence="20 21" key="1">
    <citation type="journal article" date="2023" name="Plants (Basel)">
        <title>Bridging the Gap: Combining Genomics and Transcriptomics Approaches to Understand Stylosanthes scabra, an Orphan Legume from the Brazilian Caatinga.</title>
        <authorList>
            <person name="Ferreira-Neto J.R.C."/>
            <person name="da Silva M.D."/>
            <person name="Binneck E."/>
            <person name="de Melo N.F."/>
            <person name="da Silva R.H."/>
            <person name="de Melo A.L.T.M."/>
            <person name="Pandolfi V."/>
            <person name="Bustamante F.O."/>
            <person name="Brasileiro-Vidal A.C."/>
            <person name="Benko-Iseppon A.M."/>
        </authorList>
    </citation>
    <scope>NUCLEOTIDE SEQUENCE [LARGE SCALE GENOMIC DNA]</scope>
    <source>
        <tissue evidence="20">Leaves</tissue>
    </source>
</reference>
<evidence type="ECO:0000256" key="15">
    <source>
        <dbReference type="ARBA" id="ARBA00023242"/>
    </source>
</evidence>
<evidence type="ECO:0000256" key="10">
    <source>
        <dbReference type="ARBA" id="ARBA00022763"/>
    </source>
</evidence>
<feature type="compositionally biased region" description="Basic and acidic residues" evidence="18">
    <location>
        <begin position="149"/>
        <end position="165"/>
    </location>
</feature>
<dbReference type="InterPro" id="IPR002054">
    <property type="entry name" value="DNA-dir_DNA_pol_X"/>
</dbReference>
<keyword evidence="12" id="KW-0239">DNA-directed DNA polymerase</keyword>
<keyword evidence="14" id="KW-0456">Lyase</keyword>
<evidence type="ECO:0000256" key="9">
    <source>
        <dbReference type="ARBA" id="ARBA00022723"/>
    </source>
</evidence>
<feature type="region of interest" description="Disordered" evidence="18">
    <location>
        <begin position="116"/>
        <end position="185"/>
    </location>
</feature>
<dbReference type="CDD" id="cd00141">
    <property type="entry name" value="NT_POLXc"/>
    <property type="match status" value="1"/>
</dbReference>
<dbReference type="InterPro" id="IPR001357">
    <property type="entry name" value="BRCT_dom"/>
</dbReference>
<evidence type="ECO:0000256" key="7">
    <source>
        <dbReference type="ARBA" id="ARBA00022679"/>
    </source>
</evidence>
<dbReference type="Proteomes" id="UP001341840">
    <property type="component" value="Unassembled WGS sequence"/>
</dbReference>
<dbReference type="PRINTS" id="PR00870">
    <property type="entry name" value="DNAPOLXBETA"/>
</dbReference>
<dbReference type="PROSITE" id="PS50172">
    <property type="entry name" value="BRCT"/>
    <property type="match status" value="1"/>
</dbReference>
<evidence type="ECO:0000256" key="17">
    <source>
        <dbReference type="PIRNR" id="PIRNR000817"/>
    </source>
</evidence>
<dbReference type="InterPro" id="IPR028207">
    <property type="entry name" value="DNA_pol_B_palm_palm"/>
</dbReference>
<proteinExistence type="inferred from homology"/>
<dbReference type="SUPFAM" id="SSF52113">
    <property type="entry name" value="BRCT domain"/>
    <property type="match status" value="1"/>
</dbReference>
<evidence type="ECO:0000256" key="13">
    <source>
        <dbReference type="ARBA" id="ARBA00023204"/>
    </source>
</evidence>
<comment type="cofactor">
    <cofactor evidence="2">
        <name>Mg(2+)</name>
        <dbReference type="ChEBI" id="CHEBI:18420"/>
    </cofactor>
</comment>
<name>A0ABU6TN24_9FABA</name>
<evidence type="ECO:0000256" key="5">
    <source>
        <dbReference type="ARBA" id="ARBA00012417"/>
    </source>
</evidence>
<comment type="similarity">
    <text evidence="4 17">Belongs to the DNA polymerase type-X family.</text>
</comment>
<evidence type="ECO:0000256" key="16">
    <source>
        <dbReference type="ARBA" id="ARBA00049244"/>
    </source>
</evidence>
<keyword evidence="13" id="KW-0234">DNA repair</keyword>
<dbReference type="PROSITE" id="PS00522">
    <property type="entry name" value="DNA_POLYMERASE_X"/>
    <property type="match status" value="1"/>
</dbReference>
<dbReference type="Gene3D" id="1.10.150.20">
    <property type="entry name" value="5' to 3' exonuclease, C-terminal subdomain"/>
    <property type="match status" value="1"/>
</dbReference>
<dbReference type="SUPFAM" id="SSF47802">
    <property type="entry name" value="DNA polymerase beta, N-terminal domain-like"/>
    <property type="match status" value="1"/>
</dbReference>
<evidence type="ECO:0000256" key="1">
    <source>
        <dbReference type="ARBA" id="ARBA00001936"/>
    </source>
</evidence>
<dbReference type="Gene3D" id="3.30.460.10">
    <property type="entry name" value="Beta Polymerase, domain 2"/>
    <property type="match status" value="1"/>
</dbReference>
<dbReference type="Gene3D" id="1.10.150.110">
    <property type="entry name" value="DNA polymerase beta, N-terminal domain-like"/>
    <property type="match status" value="1"/>
</dbReference>
<organism evidence="20 21">
    <name type="scientific">Stylosanthes scabra</name>
    <dbReference type="NCBI Taxonomy" id="79078"/>
    <lineage>
        <taxon>Eukaryota</taxon>
        <taxon>Viridiplantae</taxon>
        <taxon>Streptophyta</taxon>
        <taxon>Embryophyta</taxon>
        <taxon>Tracheophyta</taxon>
        <taxon>Spermatophyta</taxon>
        <taxon>Magnoliopsida</taxon>
        <taxon>eudicotyledons</taxon>
        <taxon>Gunneridae</taxon>
        <taxon>Pentapetalae</taxon>
        <taxon>rosids</taxon>
        <taxon>fabids</taxon>
        <taxon>Fabales</taxon>
        <taxon>Fabaceae</taxon>
        <taxon>Papilionoideae</taxon>
        <taxon>50 kb inversion clade</taxon>
        <taxon>dalbergioids sensu lato</taxon>
        <taxon>Dalbergieae</taxon>
        <taxon>Pterocarpus clade</taxon>
        <taxon>Stylosanthes</taxon>
    </lineage>
</organism>
<dbReference type="InterPro" id="IPR043519">
    <property type="entry name" value="NT_sf"/>
</dbReference>
<evidence type="ECO:0000259" key="19">
    <source>
        <dbReference type="PROSITE" id="PS50172"/>
    </source>
</evidence>
<dbReference type="InterPro" id="IPR002008">
    <property type="entry name" value="DNA_pol_X_beta-like"/>
</dbReference>
<comment type="subcellular location">
    <subcellularLocation>
        <location evidence="3 17">Nucleus</location>
    </subcellularLocation>
</comment>
<dbReference type="Gene3D" id="3.40.50.10190">
    <property type="entry name" value="BRCT domain"/>
    <property type="match status" value="1"/>
</dbReference>
<dbReference type="Pfam" id="PF14716">
    <property type="entry name" value="HHH_8"/>
    <property type="match status" value="1"/>
</dbReference>
<dbReference type="EMBL" id="JASCZI010091162">
    <property type="protein sequence ID" value="MED6149268.1"/>
    <property type="molecule type" value="Genomic_DNA"/>
</dbReference>
<dbReference type="InterPro" id="IPR010996">
    <property type="entry name" value="HHH_MUS81"/>
</dbReference>
<keyword evidence="11 17" id="KW-0460">Magnesium</keyword>
<gene>
    <name evidence="20" type="ORF">PIB30_060748</name>
</gene>
<keyword evidence="9 17" id="KW-0479">Metal-binding</keyword>
<dbReference type="InterPro" id="IPR029398">
    <property type="entry name" value="PolB_thumb"/>
</dbReference>
<dbReference type="InterPro" id="IPR001726">
    <property type="entry name" value="TdT/Mu"/>
</dbReference>
<keyword evidence="7 17" id="KW-0808">Transferase</keyword>
<evidence type="ECO:0000256" key="12">
    <source>
        <dbReference type="ARBA" id="ARBA00022932"/>
    </source>
</evidence>
<dbReference type="Pfam" id="PF14791">
    <property type="entry name" value="DNA_pol_B_thumb"/>
    <property type="match status" value="1"/>
</dbReference>
<comment type="caution">
    <text evidence="20">The sequence shown here is derived from an EMBL/GenBank/DDBJ whole genome shotgun (WGS) entry which is preliminary data.</text>
</comment>
<dbReference type="InterPro" id="IPR037160">
    <property type="entry name" value="DNA_Pol_thumb_sf"/>
</dbReference>
<dbReference type="PANTHER" id="PTHR11276:SF41">
    <property type="entry name" value="DNA POLYMERASE LAMBDA"/>
    <property type="match status" value="1"/>
</dbReference>
<evidence type="ECO:0000256" key="4">
    <source>
        <dbReference type="ARBA" id="ARBA00008323"/>
    </source>
</evidence>
<evidence type="ECO:0000256" key="11">
    <source>
        <dbReference type="ARBA" id="ARBA00022842"/>
    </source>
</evidence>
<keyword evidence="15 17" id="KW-0539">Nucleus</keyword>
<evidence type="ECO:0000256" key="18">
    <source>
        <dbReference type="SAM" id="MobiDB-lite"/>
    </source>
</evidence>
<sequence>MAPKTKSRKKRSPSSESEPNGMFSGMVVFFVPKGVQPRRLQIWKQRLVQMGAVIEERLSRRVTHVFAMDSHTLLKELDNERLSRFKGRVILYQWLEDSLKSGEKLSEDMYELKLDPQSEVIPPKPLNPEPTNQSLSSDAQQSPSKKIKLSSEDTKVADKSNENKTENAPLSSTTTTSSPAEVDSLNYANRRPQNLESENDASSLSYCPPDLNKNITEIFGKLVNIYRALGEDRRSFSYYKAIAVIEKLPFKIESTDQIKDLPSIGKSMKDHIQEIITTGKLSKLEHFETDEKVRTISLFEEVWGVGPATALKLYEKGHRTLDDLRNDDSLTNAQKLGLKYFDDIKQRIPRHEVQEMERILQKVGEEVLPGAIIVCGGSYRRGKATCGDIDVIITHPDGQSHKGFLPKFVKHLKDIDFLREDLIFSTHSEEGTDSGVDTYFGFCTYPGRELRHRIDLKVYPRDIYAFGLIAWTGNDVLNRRLRLLAESKGFRLDDTGLFPATQGSGGKRGAKGIASLKFNTEKEVFDFLGFPWLEPHERNL</sequence>
<comment type="cofactor">
    <cofactor evidence="1">
        <name>Mn(2+)</name>
        <dbReference type="ChEBI" id="CHEBI:29035"/>
    </cofactor>
</comment>
<dbReference type="PANTHER" id="PTHR11276">
    <property type="entry name" value="DNA POLYMERASE TYPE-X FAMILY MEMBER"/>
    <property type="match status" value="1"/>
</dbReference>
<accession>A0ABU6TN24</accession>
<dbReference type="SUPFAM" id="SSF81301">
    <property type="entry name" value="Nucleotidyltransferase"/>
    <property type="match status" value="1"/>
</dbReference>
<keyword evidence="8 17" id="KW-0548">Nucleotidyltransferase</keyword>
<comment type="catalytic activity">
    <reaction evidence="16">
        <text>DNA(n) + a 2'-deoxyribonucleoside 5'-triphosphate = DNA(n+1) + diphosphate</text>
        <dbReference type="Rhea" id="RHEA:22508"/>
        <dbReference type="Rhea" id="RHEA-COMP:17339"/>
        <dbReference type="Rhea" id="RHEA-COMP:17340"/>
        <dbReference type="ChEBI" id="CHEBI:33019"/>
        <dbReference type="ChEBI" id="CHEBI:61560"/>
        <dbReference type="ChEBI" id="CHEBI:173112"/>
        <dbReference type="EC" id="2.7.7.7"/>
    </reaction>
</comment>
<feature type="compositionally biased region" description="Polar residues" evidence="18">
    <location>
        <begin position="129"/>
        <end position="144"/>
    </location>
</feature>
<dbReference type="InterPro" id="IPR018944">
    <property type="entry name" value="DNA_pol_lambd_fingers_domain"/>
</dbReference>
<dbReference type="PRINTS" id="PR00869">
    <property type="entry name" value="DNAPOLX"/>
</dbReference>
<evidence type="ECO:0000256" key="8">
    <source>
        <dbReference type="ARBA" id="ARBA00022695"/>
    </source>
</evidence>
<evidence type="ECO:0000256" key="2">
    <source>
        <dbReference type="ARBA" id="ARBA00001946"/>
    </source>
</evidence>
<evidence type="ECO:0000313" key="21">
    <source>
        <dbReference type="Proteomes" id="UP001341840"/>
    </source>
</evidence>
<evidence type="ECO:0000313" key="20">
    <source>
        <dbReference type="EMBL" id="MED6149268.1"/>
    </source>
</evidence>
<dbReference type="PIRSF" id="PIRSF000817">
    <property type="entry name" value="DNA_NT"/>
    <property type="match status" value="1"/>
</dbReference>
<dbReference type="Pfam" id="PF10391">
    <property type="entry name" value="DNA_pol_lambd_f"/>
    <property type="match status" value="1"/>
</dbReference>
<dbReference type="SUPFAM" id="SSF81585">
    <property type="entry name" value="PsbU/PolX domain-like"/>
    <property type="match status" value="1"/>
</dbReference>
<evidence type="ECO:0000256" key="3">
    <source>
        <dbReference type="ARBA" id="ARBA00004123"/>
    </source>
</evidence>
<evidence type="ECO:0000256" key="14">
    <source>
        <dbReference type="ARBA" id="ARBA00023239"/>
    </source>
</evidence>